<feature type="transmembrane region" description="Helical" evidence="9">
    <location>
        <begin position="286"/>
        <end position="305"/>
    </location>
</feature>
<feature type="domain" description="Sugar phosphate transporter" evidence="10">
    <location>
        <begin position="110"/>
        <end position="398"/>
    </location>
</feature>
<dbReference type="InterPro" id="IPR037185">
    <property type="entry name" value="EmrE-like"/>
</dbReference>
<evidence type="ECO:0000256" key="5">
    <source>
        <dbReference type="ARBA" id="ARBA00022692"/>
    </source>
</evidence>
<keyword evidence="2" id="KW-0813">Transport</keyword>
<evidence type="ECO:0000256" key="1">
    <source>
        <dbReference type="ARBA" id="ARBA00004508"/>
    </source>
</evidence>
<proteinExistence type="predicted"/>
<dbReference type="InterPro" id="IPR004696">
    <property type="entry name" value="Tpt_PEP_transl"/>
</dbReference>
<evidence type="ECO:0000313" key="12">
    <source>
        <dbReference type="Proteomes" id="UP000822688"/>
    </source>
</evidence>
<dbReference type="Pfam" id="PF03151">
    <property type="entry name" value="TPT"/>
    <property type="match status" value="1"/>
</dbReference>
<dbReference type="InterPro" id="IPR004853">
    <property type="entry name" value="Sugar_P_trans_dom"/>
</dbReference>
<name>A0A8T0J171_CERPU</name>
<feature type="transmembrane region" description="Helical" evidence="9">
    <location>
        <begin position="179"/>
        <end position="198"/>
    </location>
</feature>
<keyword evidence="3" id="KW-0150">Chloroplast</keyword>
<organism evidence="11 12">
    <name type="scientific">Ceratodon purpureus</name>
    <name type="common">Fire moss</name>
    <name type="synonym">Dicranum purpureum</name>
    <dbReference type="NCBI Taxonomy" id="3225"/>
    <lineage>
        <taxon>Eukaryota</taxon>
        <taxon>Viridiplantae</taxon>
        <taxon>Streptophyta</taxon>
        <taxon>Embryophyta</taxon>
        <taxon>Bryophyta</taxon>
        <taxon>Bryophytina</taxon>
        <taxon>Bryopsida</taxon>
        <taxon>Dicranidae</taxon>
        <taxon>Pseudoditrichales</taxon>
        <taxon>Ditrichaceae</taxon>
        <taxon>Ceratodon</taxon>
    </lineage>
</organism>
<dbReference type="GO" id="GO:0046943">
    <property type="term" value="F:carboxylic acid transmembrane transporter activity"/>
    <property type="evidence" value="ECO:0007669"/>
    <property type="project" value="UniProtKB-ARBA"/>
</dbReference>
<evidence type="ECO:0000256" key="3">
    <source>
        <dbReference type="ARBA" id="ARBA00022528"/>
    </source>
</evidence>
<gene>
    <name evidence="11" type="ORF">KC19_1G010900</name>
</gene>
<accession>A0A8T0J171</accession>
<dbReference type="GO" id="GO:0031969">
    <property type="term" value="C:chloroplast membrane"/>
    <property type="evidence" value="ECO:0007669"/>
    <property type="project" value="UniProtKB-SubCell"/>
</dbReference>
<feature type="transmembrane region" description="Helical" evidence="9">
    <location>
        <begin position="224"/>
        <end position="243"/>
    </location>
</feature>
<keyword evidence="12" id="KW-1185">Reference proteome</keyword>
<comment type="subcellular location">
    <subcellularLocation>
        <location evidence="1">Plastid</location>
        <location evidence="1">Chloroplast membrane</location>
        <topology evidence="1">Multi-pass membrane protein</topology>
    </subcellularLocation>
</comment>
<keyword evidence="4" id="KW-0934">Plastid</keyword>
<evidence type="ECO:0000256" key="8">
    <source>
        <dbReference type="ARBA" id="ARBA00023136"/>
    </source>
</evidence>
<dbReference type="PANTHER" id="PTHR11132">
    <property type="entry name" value="SOLUTE CARRIER FAMILY 35"/>
    <property type="match status" value="1"/>
</dbReference>
<evidence type="ECO:0000256" key="6">
    <source>
        <dbReference type="ARBA" id="ARBA00022946"/>
    </source>
</evidence>
<protein>
    <recommendedName>
        <fullName evidence="10">Sugar phosphate transporter domain-containing protein</fullName>
    </recommendedName>
</protein>
<dbReference type="EMBL" id="CM026421">
    <property type="protein sequence ID" value="KAG0589297.1"/>
    <property type="molecule type" value="Genomic_DNA"/>
</dbReference>
<dbReference type="NCBIfam" id="TIGR00817">
    <property type="entry name" value="tpt"/>
    <property type="match status" value="1"/>
</dbReference>
<evidence type="ECO:0000256" key="2">
    <source>
        <dbReference type="ARBA" id="ARBA00022448"/>
    </source>
</evidence>
<keyword evidence="8 9" id="KW-0472">Membrane</keyword>
<evidence type="ECO:0000256" key="9">
    <source>
        <dbReference type="SAM" id="Phobius"/>
    </source>
</evidence>
<dbReference type="AlphaFoldDB" id="A0A8T0J171"/>
<sequence>MAMAMCRALSGMPSITSTPALSLRLKSNPVGIQRQQCFDSRVRFTEPALITKLGFTSFQQCQRTFMSDGSGKKTSAGPGIIARAMEVGASDDYSDEGGVGVKNDAKRFPIELYFAVWWSLNAVFNIYNKKVLNAFPFPWLTSVLSLAMGSTIMLALWGLRFVEPPDVDAEFLKALAPVSILHTIGFVAATVSLSHIAVSSHHIIKSLEPACSVIISRLFMGEDFSLAVYLSLLPVIGGCGLAAATELNFSMIGFLGAMISNVTFVLRNIASKKGMRKGKQVGGMNYYACLSMMSCVLLVPFALAVEGPKLWVAGWDAAIQSVGKQFPLWVVLQCVLYHLHNQVSYMSLDQISPLSFSIGNTMKRVTVIVTSILIFRTPVSPINALGAAIAIFGTFLYSQAK</sequence>
<evidence type="ECO:0000256" key="7">
    <source>
        <dbReference type="ARBA" id="ARBA00022989"/>
    </source>
</evidence>
<keyword evidence="7 9" id="KW-1133">Transmembrane helix</keyword>
<feature type="transmembrane region" description="Helical" evidence="9">
    <location>
        <begin position="379"/>
        <end position="397"/>
    </location>
</feature>
<evidence type="ECO:0000259" key="10">
    <source>
        <dbReference type="Pfam" id="PF03151"/>
    </source>
</evidence>
<comment type="caution">
    <text evidence="11">The sequence shown here is derived from an EMBL/GenBank/DDBJ whole genome shotgun (WGS) entry which is preliminary data.</text>
</comment>
<dbReference type="InterPro" id="IPR050186">
    <property type="entry name" value="TPT_transporter"/>
</dbReference>
<keyword evidence="6" id="KW-0809">Transit peptide</keyword>
<reference evidence="11" key="1">
    <citation type="submission" date="2020-06" db="EMBL/GenBank/DDBJ databases">
        <title>WGS assembly of Ceratodon purpureus strain R40.</title>
        <authorList>
            <person name="Carey S.B."/>
            <person name="Jenkins J."/>
            <person name="Shu S."/>
            <person name="Lovell J.T."/>
            <person name="Sreedasyam A."/>
            <person name="Maumus F."/>
            <person name="Tiley G.P."/>
            <person name="Fernandez-Pozo N."/>
            <person name="Barry K."/>
            <person name="Chen C."/>
            <person name="Wang M."/>
            <person name="Lipzen A."/>
            <person name="Daum C."/>
            <person name="Saski C.A."/>
            <person name="Payton A.C."/>
            <person name="Mcbreen J.C."/>
            <person name="Conrad R.E."/>
            <person name="Kollar L.M."/>
            <person name="Olsson S."/>
            <person name="Huttunen S."/>
            <person name="Landis J.B."/>
            <person name="Wickett N.J."/>
            <person name="Johnson M.G."/>
            <person name="Rensing S.A."/>
            <person name="Grimwood J."/>
            <person name="Schmutz J."/>
            <person name="Mcdaniel S.F."/>
        </authorList>
    </citation>
    <scope>NUCLEOTIDE SEQUENCE</scope>
    <source>
        <strain evidence="11">R40</strain>
    </source>
</reference>
<dbReference type="Proteomes" id="UP000822688">
    <property type="component" value="Chromosome 1"/>
</dbReference>
<evidence type="ECO:0000256" key="4">
    <source>
        <dbReference type="ARBA" id="ARBA00022640"/>
    </source>
</evidence>
<dbReference type="GO" id="GO:0015605">
    <property type="term" value="F:organophosphate ester transmembrane transporter activity"/>
    <property type="evidence" value="ECO:0007669"/>
    <property type="project" value="UniProtKB-ARBA"/>
</dbReference>
<evidence type="ECO:0000313" key="11">
    <source>
        <dbReference type="EMBL" id="KAG0589297.1"/>
    </source>
</evidence>
<dbReference type="SUPFAM" id="SSF103481">
    <property type="entry name" value="Multidrug resistance efflux transporter EmrE"/>
    <property type="match status" value="2"/>
</dbReference>
<keyword evidence="5 9" id="KW-0812">Transmembrane</keyword>
<feature type="transmembrane region" description="Helical" evidence="9">
    <location>
        <begin position="249"/>
        <end position="266"/>
    </location>
</feature>
<dbReference type="GO" id="GO:0015718">
    <property type="term" value="P:monocarboxylic acid transport"/>
    <property type="evidence" value="ECO:0007669"/>
    <property type="project" value="UniProtKB-ARBA"/>
</dbReference>
<feature type="transmembrane region" description="Helical" evidence="9">
    <location>
        <begin position="139"/>
        <end position="159"/>
    </location>
</feature>